<evidence type="ECO:0000313" key="2">
    <source>
        <dbReference type="Proteomes" id="UP001497644"/>
    </source>
</evidence>
<keyword evidence="2" id="KW-1185">Reference proteome</keyword>
<sequence length="111" mass="13261">MDYTVGVYKEIREQEELIMRRQWFIKLNTADVWRQRTILAIMPNWHEWLDRDSGFLSFRATQLMTGHGSFGHFLHRIGKRGDTGCYHCNEVDDTVEHTFLSRNFRRVLIGT</sequence>
<gene>
    <name evidence="1" type="ORF">LPLAT_LOCUS5310</name>
</gene>
<dbReference type="EMBL" id="CAXIPU020000435">
    <property type="protein sequence ID" value="CAL1671893.1"/>
    <property type="molecule type" value="Genomic_DNA"/>
</dbReference>
<organism evidence="1 2">
    <name type="scientific">Lasius platythorax</name>
    <dbReference type="NCBI Taxonomy" id="488582"/>
    <lineage>
        <taxon>Eukaryota</taxon>
        <taxon>Metazoa</taxon>
        <taxon>Ecdysozoa</taxon>
        <taxon>Arthropoda</taxon>
        <taxon>Hexapoda</taxon>
        <taxon>Insecta</taxon>
        <taxon>Pterygota</taxon>
        <taxon>Neoptera</taxon>
        <taxon>Endopterygota</taxon>
        <taxon>Hymenoptera</taxon>
        <taxon>Apocrita</taxon>
        <taxon>Aculeata</taxon>
        <taxon>Formicoidea</taxon>
        <taxon>Formicidae</taxon>
        <taxon>Formicinae</taxon>
        <taxon>Lasius</taxon>
        <taxon>Lasius</taxon>
    </lineage>
</organism>
<evidence type="ECO:0000313" key="1">
    <source>
        <dbReference type="EMBL" id="CAL1671893.1"/>
    </source>
</evidence>
<accession>A0AAV2MWW7</accession>
<name>A0AAV2MWW7_9HYME</name>
<dbReference type="Proteomes" id="UP001497644">
    <property type="component" value="Unassembled WGS sequence"/>
</dbReference>
<reference evidence="1" key="1">
    <citation type="submission" date="2024-04" db="EMBL/GenBank/DDBJ databases">
        <authorList>
            <consortium name="Molecular Ecology Group"/>
        </authorList>
    </citation>
    <scope>NUCLEOTIDE SEQUENCE</scope>
</reference>
<comment type="caution">
    <text evidence="1">The sequence shown here is derived from an EMBL/GenBank/DDBJ whole genome shotgun (WGS) entry which is preliminary data.</text>
</comment>
<proteinExistence type="predicted"/>
<dbReference type="AlphaFoldDB" id="A0AAV2MWW7"/>
<protein>
    <submittedName>
        <fullName evidence="1">Uncharacterized protein</fullName>
    </submittedName>
</protein>